<keyword evidence="2" id="KW-1185">Reference proteome</keyword>
<dbReference type="SUPFAM" id="SSF52047">
    <property type="entry name" value="RNI-like"/>
    <property type="match status" value="1"/>
</dbReference>
<dbReference type="AlphaFoldDB" id="A0A433DF49"/>
<comment type="caution">
    <text evidence="1">The sequence shown here is derived from an EMBL/GenBank/DDBJ whole genome shotgun (WGS) entry which is preliminary data.</text>
</comment>
<dbReference type="Gene3D" id="3.80.10.10">
    <property type="entry name" value="Ribonuclease Inhibitor"/>
    <property type="match status" value="1"/>
</dbReference>
<evidence type="ECO:0000313" key="2">
    <source>
        <dbReference type="Proteomes" id="UP000268093"/>
    </source>
</evidence>
<name>A0A433DF49_9FUNG</name>
<accession>A0A433DF49</accession>
<evidence type="ECO:0000313" key="1">
    <source>
        <dbReference type="EMBL" id="RUP49473.1"/>
    </source>
</evidence>
<proteinExistence type="predicted"/>
<dbReference type="EMBL" id="RBNI01002270">
    <property type="protein sequence ID" value="RUP49473.1"/>
    <property type="molecule type" value="Genomic_DNA"/>
</dbReference>
<organism evidence="1 2">
    <name type="scientific">Jimgerdemannia flammicorona</name>
    <dbReference type="NCBI Taxonomy" id="994334"/>
    <lineage>
        <taxon>Eukaryota</taxon>
        <taxon>Fungi</taxon>
        <taxon>Fungi incertae sedis</taxon>
        <taxon>Mucoromycota</taxon>
        <taxon>Mucoromycotina</taxon>
        <taxon>Endogonomycetes</taxon>
        <taxon>Endogonales</taxon>
        <taxon>Endogonaceae</taxon>
        <taxon>Jimgerdemannia</taxon>
    </lineage>
</organism>
<dbReference type="InterPro" id="IPR032675">
    <property type="entry name" value="LRR_dom_sf"/>
</dbReference>
<gene>
    <name evidence="1" type="ORF">BC936DRAFT_142436</name>
</gene>
<dbReference type="Proteomes" id="UP000268093">
    <property type="component" value="Unassembled WGS sequence"/>
</dbReference>
<protein>
    <submittedName>
        <fullName evidence="1">Uncharacterized protein</fullName>
    </submittedName>
</protein>
<sequence length="429" mass="49160">MLTTEATRGTSMTKATEETDAYVLNLPSEIMGNIMQCLVPPNGIISTFPVDIFASSLVCRAWYQEAKRIFSCNVAIFPPRNLARCCDAQRLAQLLADSKPLGFKFIKFIKVVNIDLTLVYDSDITMSEFQQLMNGIKIILSLKPTHLQHLIVNMNNEFLYYDSLYTRFALDLLRQVTGDCGTISKLSLNGCRIRAPSPFEDIFAILCRKVKTLSSTHMKIFRTFDHYTELEVIRLLMVDVWPLYQIANKWSKLRSFIYVNDGSRKLQALFYTLGVRCRNLSFLSITSMKSNASQASSESIVFLLRNCSKIRTLTFCNINTVDDSVLEESLKLPALQSAYFGQCKISGETFGVENKRIWPSLLKLDIRKCPLLSSTFISNVITKCNKLREIKLPMHLESDEHVMRLMQVQDFTVERDKWVRSHGLMNWPR</sequence>
<reference evidence="1 2" key="1">
    <citation type="journal article" date="2018" name="New Phytol.">
        <title>Phylogenomics of Endogonaceae and evolution of mycorrhizas within Mucoromycota.</title>
        <authorList>
            <person name="Chang Y."/>
            <person name="Desiro A."/>
            <person name="Na H."/>
            <person name="Sandor L."/>
            <person name="Lipzen A."/>
            <person name="Clum A."/>
            <person name="Barry K."/>
            <person name="Grigoriev I.V."/>
            <person name="Martin F.M."/>
            <person name="Stajich J.E."/>
            <person name="Smith M.E."/>
            <person name="Bonito G."/>
            <person name="Spatafora J.W."/>
        </authorList>
    </citation>
    <scope>NUCLEOTIDE SEQUENCE [LARGE SCALE GENOMIC DNA]</scope>
    <source>
        <strain evidence="1 2">GMNB39</strain>
    </source>
</reference>